<evidence type="ECO:0000256" key="3">
    <source>
        <dbReference type="ARBA" id="ARBA00048267"/>
    </source>
</evidence>
<dbReference type="SUPFAM" id="SSF52738">
    <property type="entry name" value="Methylesterase CheB, C-terminal domain"/>
    <property type="match status" value="1"/>
</dbReference>
<dbReference type="EMBL" id="JACHET010000001">
    <property type="protein sequence ID" value="MBB6184072.1"/>
    <property type="molecule type" value="Genomic_DNA"/>
</dbReference>
<gene>
    <name evidence="7" type="ORF">HNQ86_001417</name>
</gene>
<feature type="region of interest" description="Disordered" evidence="5">
    <location>
        <begin position="145"/>
        <end position="169"/>
    </location>
</feature>
<dbReference type="PANTHER" id="PTHR42872">
    <property type="entry name" value="PROTEIN-GLUTAMATE METHYLESTERASE/PROTEIN-GLUTAMINE GLUTAMINASE"/>
    <property type="match status" value="1"/>
</dbReference>
<comment type="catalytic activity">
    <reaction evidence="3">
        <text>[protein]-L-glutamate 5-O-methyl ester + H2O = L-glutamyl-[protein] + methanol + H(+)</text>
        <dbReference type="Rhea" id="RHEA:23236"/>
        <dbReference type="Rhea" id="RHEA-COMP:10208"/>
        <dbReference type="Rhea" id="RHEA-COMP:10311"/>
        <dbReference type="ChEBI" id="CHEBI:15377"/>
        <dbReference type="ChEBI" id="CHEBI:15378"/>
        <dbReference type="ChEBI" id="CHEBI:17790"/>
        <dbReference type="ChEBI" id="CHEBI:29973"/>
        <dbReference type="ChEBI" id="CHEBI:82795"/>
        <dbReference type="EC" id="3.1.1.61"/>
    </reaction>
</comment>
<dbReference type="Pfam" id="PF01339">
    <property type="entry name" value="CheB_methylest"/>
    <property type="match status" value="1"/>
</dbReference>
<dbReference type="PANTHER" id="PTHR42872:SF6">
    <property type="entry name" value="PROTEIN-GLUTAMATE METHYLESTERASE_PROTEIN-GLUTAMINE GLUTAMINASE"/>
    <property type="match status" value="1"/>
</dbReference>
<dbReference type="InterPro" id="IPR035909">
    <property type="entry name" value="CheB_C"/>
</dbReference>
<dbReference type="AlphaFoldDB" id="A0A841KFV8"/>
<organism evidence="7 8">
    <name type="scientific">Oleiagrimonas soli</name>
    <dbReference type="NCBI Taxonomy" id="1543381"/>
    <lineage>
        <taxon>Bacteria</taxon>
        <taxon>Pseudomonadati</taxon>
        <taxon>Pseudomonadota</taxon>
        <taxon>Gammaproteobacteria</taxon>
        <taxon>Lysobacterales</taxon>
        <taxon>Rhodanobacteraceae</taxon>
        <taxon>Oleiagrimonas</taxon>
    </lineage>
</organism>
<dbReference type="GO" id="GO:0005737">
    <property type="term" value="C:cytoplasm"/>
    <property type="evidence" value="ECO:0007669"/>
    <property type="project" value="InterPro"/>
</dbReference>
<evidence type="ECO:0000256" key="1">
    <source>
        <dbReference type="ARBA" id="ARBA00022801"/>
    </source>
</evidence>
<feature type="compositionally biased region" description="Low complexity" evidence="5">
    <location>
        <begin position="160"/>
        <end position="169"/>
    </location>
</feature>
<feature type="region of interest" description="Disordered" evidence="5">
    <location>
        <begin position="279"/>
        <end position="361"/>
    </location>
</feature>
<feature type="compositionally biased region" description="Basic and acidic residues" evidence="5">
    <location>
        <begin position="311"/>
        <end position="327"/>
    </location>
</feature>
<evidence type="ECO:0000256" key="5">
    <source>
        <dbReference type="SAM" id="MobiDB-lite"/>
    </source>
</evidence>
<accession>A0A841KFV8</accession>
<evidence type="ECO:0000313" key="8">
    <source>
        <dbReference type="Proteomes" id="UP000560000"/>
    </source>
</evidence>
<dbReference type="PROSITE" id="PS50122">
    <property type="entry name" value="CHEB"/>
    <property type="match status" value="1"/>
</dbReference>
<reference evidence="7 8" key="1">
    <citation type="submission" date="2020-08" db="EMBL/GenBank/DDBJ databases">
        <title>Genomic Encyclopedia of Type Strains, Phase IV (KMG-IV): sequencing the most valuable type-strain genomes for metagenomic binning, comparative biology and taxonomic classification.</title>
        <authorList>
            <person name="Goeker M."/>
        </authorList>
    </citation>
    <scope>NUCLEOTIDE SEQUENCE [LARGE SCALE GENOMIC DNA]</scope>
    <source>
        <strain evidence="7 8">DSM 107085</strain>
    </source>
</reference>
<dbReference type="RefSeq" id="WP_043099830.1">
    <property type="nucleotide sequence ID" value="NZ_JACHET010000001.1"/>
</dbReference>
<proteinExistence type="predicted"/>
<comment type="caution">
    <text evidence="7">The sequence shown here is derived from an EMBL/GenBank/DDBJ whole genome shotgun (WGS) entry which is preliminary data.</text>
</comment>
<dbReference type="EC" id="3.1.1.61" evidence="2"/>
<feature type="domain" description="CheB-type methylesterase" evidence="6">
    <location>
        <begin position="457"/>
        <end position="608"/>
    </location>
</feature>
<keyword evidence="1 7" id="KW-0378">Hydrolase</keyword>
<dbReference type="Proteomes" id="UP000560000">
    <property type="component" value="Unassembled WGS sequence"/>
</dbReference>
<evidence type="ECO:0000259" key="6">
    <source>
        <dbReference type="PROSITE" id="PS50122"/>
    </source>
</evidence>
<evidence type="ECO:0000256" key="4">
    <source>
        <dbReference type="PROSITE-ProRule" id="PRU00050"/>
    </source>
</evidence>
<name>A0A841KFV8_9GAMM</name>
<dbReference type="InterPro" id="IPR000673">
    <property type="entry name" value="Sig_transdc_resp-reg_Me-estase"/>
</dbReference>
<dbReference type="GO" id="GO:0008984">
    <property type="term" value="F:protein-glutamate methylesterase activity"/>
    <property type="evidence" value="ECO:0007669"/>
    <property type="project" value="UniProtKB-EC"/>
</dbReference>
<comment type="caution">
    <text evidence="4">Lacks conserved residue(s) required for the propagation of feature annotation.</text>
</comment>
<dbReference type="OrthoDB" id="9793421at2"/>
<evidence type="ECO:0000313" key="7">
    <source>
        <dbReference type="EMBL" id="MBB6184072.1"/>
    </source>
</evidence>
<protein>
    <recommendedName>
        <fullName evidence="2">protein-glutamate methylesterase</fullName>
        <ecNumber evidence="2">3.1.1.61</ecNumber>
    </recommendedName>
</protein>
<dbReference type="GO" id="GO:0000156">
    <property type="term" value="F:phosphorelay response regulator activity"/>
    <property type="evidence" value="ECO:0007669"/>
    <property type="project" value="InterPro"/>
</dbReference>
<dbReference type="GO" id="GO:0006935">
    <property type="term" value="P:chemotaxis"/>
    <property type="evidence" value="ECO:0007669"/>
    <property type="project" value="InterPro"/>
</dbReference>
<dbReference type="Gene3D" id="3.40.50.180">
    <property type="entry name" value="Methylesterase CheB, C-terminal domain"/>
    <property type="match status" value="1"/>
</dbReference>
<evidence type="ECO:0000256" key="2">
    <source>
        <dbReference type="ARBA" id="ARBA00039140"/>
    </source>
</evidence>
<sequence length="641" mass="67650">MSSTNTTNSGPGVALLFEDADLSAHLRQALMDVGARIVHEGPATKATREDLAGKGAEVVVVNLDATVEEHLDALYDIFDEDRQRIVFNEAEASSGLSGWDQARWARHLAAKLVNALDVDPPRPAEARPVEAHPTEMLLPDEAMPEAPHIESDTPPDADASEATSAAESDALTAELEALLAEDGDLLGQLDAGDAPASPQPSIDLELDEGDVSEADQEAIEAIPDVAVSAVPVEDASESAPEPIAGDVSPHLDEGIAFDTGADDGLEDALRMFDEAMATGEDAPAPDFDPAQLGDVATRPQEDAADDEEDAAPDRERTKDVIVEDRQMQPKGSPYTLLDLDDQGTTHSDTAAPTKVEPPKAPDWDLVDFDLDTFDASPAAAPAAVDKVDPADFGIEKMSASDYLAPDAESEDGAASIEPHFSLELEPIEQAIAPKMMSDSGHEMMLDGHGEGIRRAVVVAAGSSAEARASLRDFVAALHRMPEAVMIGVVHQQSGDDLQALARELGEVSKVLRVRVPENVDRVRHGELLLVPLGKQSALERQGRIQLLDTAEQPLANPSIDLSMTMVAQEMGADAMAVVLAGDAIDALAGAQAINDCGGRVWTLDPADCTDNTMVSVICEEQLAQYTGSSAGLAARLLEVLS</sequence>